<reference evidence="2" key="2">
    <citation type="submission" date="2018-05" db="EMBL/GenBank/DDBJ databases">
        <title>OpunRS2 (Oryza punctata Reference Sequence Version 2).</title>
        <authorList>
            <person name="Zhang J."/>
            <person name="Kudrna D."/>
            <person name="Lee S."/>
            <person name="Talag J."/>
            <person name="Welchert J."/>
            <person name="Wing R.A."/>
        </authorList>
    </citation>
    <scope>NUCLEOTIDE SEQUENCE [LARGE SCALE GENOMIC DNA]</scope>
</reference>
<organism evidence="2">
    <name type="scientific">Oryza punctata</name>
    <name type="common">Red rice</name>
    <dbReference type="NCBI Taxonomy" id="4537"/>
    <lineage>
        <taxon>Eukaryota</taxon>
        <taxon>Viridiplantae</taxon>
        <taxon>Streptophyta</taxon>
        <taxon>Embryophyta</taxon>
        <taxon>Tracheophyta</taxon>
        <taxon>Spermatophyta</taxon>
        <taxon>Magnoliopsida</taxon>
        <taxon>Liliopsida</taxon>
        <taxon>Poales</taxon>
        <taxon>Poaceae</taxon>
        <taxon>BOP clade</taxon>
        <taxon>Oryzoideae</taxon>
        <taxon>Oryzeae</taxon>
        <taxon>Oryzinae</taxon>
        <taxon>Oryza</taxon>
    </lineage>
</organism>
<dbReference type="EnsemblPlants" id="OPUNC01G37020.1">
    <property type="protein sequence ID" value="OPUNC01G37020.1"/>
    <property type="gene ID" value="OPUNC01G37020"/>
</dbReference>
<name>A0A0E0JRE2_ORYPU</name>
<dbReference type="HOGENOM" id="CLU_1689540_0_0_1"/>
<evidence type="ECO:0000313" key="2">
    <source>
        <dbReference type="EnsemblPlants" id="OPUNC01G37020.1"/>
    </source>
</evidence>
<keyword evidence="3" id="KW-1185">Reference proteome</keyword>
<evidence type="ECO:0000256" key="1">
    <source>
        <dbReference type="SAM" id="MobiDB-lite"/>
    </source>
</evidence>
<protein>
    <submittedName>
        <fullName evidence="2">Uncharacterized protein</fullName>
    </submittedName>
</protein>
<reference evidence="2" key="1">
    <citation type="submission" date="2015-04" db="UniProtKB">
        <authorList>
            <consortium name="EnsemblPlants"/>
        </authorList>
    </citation>
    <scope>IDENTIFICATION</scope>
</reference>
<evidence type="ECO:0000313" key="3">
    <source>
        <dbReference type="Proteomes" id="UP000026962"/>
    </source>
</evidence>
<accession>A0A0E0JRE2</accession>
<proteinExistence type="predicted"/>
<dbReference type="Gramene" id="OPUNC01G37020.1">
    <property type="protein sequence ID" value="OPUNC01G37020.1"/>
    <property type="gene ID" value="OPUNC01G37020"/>
</dbReference>
<feature type="region of interest" description="Disordered" evidence="1">
    <location>
        <begin position="1"/>
        <end position="27"/>
    </location>
</feature>
<sequence length="156" mass="17404">MQGAKTLPPILHGTMKEQRGQGQAPSRGCVKNGRKTFAGSTKYLCSFTCFMLQDPVVFPSLRQASCTPALFGFCMHMCGSVGLAPIIRIVRLSVPSGLQGSDELSVDSGLKIAPFWLSDEPMHTWIIKKSWVRRYEDSTYSFFLDNENPSLRKRIL</sequence>
<dbReference type="AlphaFoldDB" id="A0A0E0JRE2"/>
<dbReference type="Proteomes" id="UP000026962">
    <property type="component" value="Chromosome 1"/>
</dbReference>